<dbReference type="InterPro" id="IPR027450">
    <property type="entry name" value="AlkB-like"/>
</dbReference>
<comment type="subcellular location">
    <subcellularLocation>
        <location evidence="1">Nucleus</location>
    </subcellularLocation>
</comment>
<keyword evidence="4" id="KW-0223">Dioxygenase</keyword>
<dbReference type="GO" id="GO:0046872">
    <property type="term" value="F:metal ion binding"/>
    <property type="evidence" value="ECO:0007669"/>
    <property type="project" value="UniProtKB-KW"/>
</dbReference>
<dbReference type="Gene3D" id="2.60.120.590">
    <property type="entry name" value="Alpha-ketoglutarate-dependent dioxygenase AlkB-like"/>
    <property type="match status" value="1"/>
</dbReference>
<dbReference type="InterPro" id="IPR037151">
    <property type="entry name" value="AlkB-like_sf"/>
</dbReference>
<comment type="similarity">
    <text evidence="2">Belongs to the alkB family.</text>
</comment>
<dbReference type="RefSeq" id="XP_016219728.1">
    <property type="nucleotide sequence ID" value="XM_016374184.1"/>
</dbReference>
<name>A0A0D1Z2K5_EXOME</name>
<dbReference type="EMBL" id="KN847526">
    <property type="protein sequence ID" value="KIV88154.1"/>
    <property type="molecule type" value="Genomic_DNA"/>
</dbReference>
<evidence type="ECO:0000256" key="3">
    <source>
        <dbReference type="ARBA" id="ARBA00022723"/>
    </source>
</evidence>
<keyword evidence="3" id="KW-0479">Metal-binding</keyword>
<evidence type="ECO:0000256" key="1">
    <source>
        <dbReference type="ARBA" id="ARBA00004123"/>
    </source>
</evidence>
<dbReference type="PANTHER" id="PTHR46030:SF1">
    <property type="entry name" value="ALPHA-KETOGLUTARATE-DEPENDENT DIOXYGENASE ALKB HOMOLOG 6"/>
    <property type="match status" value="1"/>
</dbReference>
<dbReference type="PROSITE" id="PS51471">
    <property type="entry name" value="FE2OG_OXY"/>
    <property type="match status" value="1"/>
</dbReference>
<protein>
    <recommendedName>
        <fullName evidence="8">Fe2OG dioxygenase domain-containing protein</fullName>
    </recommendedName>
</protein>
<sequence>MKPTPISALPPSCFYVPNFISLDEEQQILDGISRLPESKWTVLTHRRLLSLPSALTGAASNTLVAAPMPTYLDPVVARLKQHEYFNETTHREPNHVLINEYKPGQGIMPHVDGPSYSPLTATVSLASHTVLEIYRKNPHGERETLPHWRILQEPRSLLITAGEMYETTLHGISEVTTDQDLSADKIVNWHLLGDTKPYQSGMAMRHTRISLTFRDVVKVAKLGNAMKFLSKR</sequence>
<evidence type="ECO:0000259" key="8">
    <source>
        <dbReference type="PROSITE" id="PS51471"/>
    </source>
</evidence>
<dbReference type="HOGENOM" id="CLU_059836_0_0_1"/>
<dbReference type="SUPFAM" id="SSF51197">
    <property type="entry name" value="Clavaminate synthase-like"/>
    <property type="match status" value="1"/>
</dbReference>
<gene>
    <name evidence="9" type="ORF">PV10_09078</name>
</gene>
<evidence type="ECO:0000256" key="7">
    <source>
        <dbReference type="ARBA" id="ARBA00023242"/>
    </source>
</evidence>
<dbReference type="InterPro" id="IPR032862">
    <property type="entry name" value="ALKBH6"/>
</dbReference>
<keyword evidence="7" id="KW-0539">Nucleus</keyword>
<evidence type="ECO:0000256" key="6">
    <source>
        <dbReference type="ARBA" id="ARBA00023004"/>
    </source>
</evidence>
<proteinExistence type="inferred from homology"/>
<dbReference type="OMA" id="KSPKTKW"/>
<dbReference type="Pfam" id="PF13532">
    <property type="entry name" value="2OG-FeII_Oxy_2"/>
    <property type="match status" value="1"/>
</dbReference>
<dbReference type="PANTHER" id="PTHR46030">
    <property type="entry name" value="ALPHA-KETOGLUTARATE-DEPENDENT DIOXYGENASE ALKB HOMOLOG 6"/>
    <property type="match status" value="1"/>
</dbReference>
<evidence type="ECO:0000256" key="4">
    <source>
        <dbReference type="ARBA" id="ARBA00022964"/>
    </source>
</evidence>
<dbReference type="GeneID" id="27326923"/>
<dbReference type="VEuPathDB" id="FungiDB:PV10_09078"/>
<accession>A0A0D1Z2K5</accession>
<reference evidence="9 10" key="1">
    <citation type="submission" date="2015-01" db="EMBL/GenBank/DDBJ databases">
        <title>The Genome Sequence of Exophiala mesophila CBS40295.</title>
        <authorList>
            <consortium name="The Broad Institute Genomics Platform"/>
            <person name="Cuomo C."/>
            <person name="de Hoog S."/>
            <person name="Gorbushina A."/>
            <person name="Stielow B."/>
            <person name="Teixiera M."/>
            <person name="Abouelleil A."/>
            <person name="Chapman S.B."/>
            <person name="Priest M."/>
            <person name="Young S.K."/>
            <person name="Wortman J."/>
            <person name="Nusbaum C."/>
            <person name="Birren B."/>
        </authorList>
    </citation>
    <scope>NUCLEOTIDE SEQUENCE [LARGE SCALE GENOMIC DNA]</scope>
    <source>
        <strain evidence="9 10">CBS 40295</strain>
    </source>
</reference>
<keyword evidence="6" id="KW-0408">Iron</keyword>
<dbReference type="AlphaFoldDB" id="A0A0D1Z2K5"/>
<evidence type="ECO:0000313" key="9">
    <source>
        <dbReference type="EMBL" id="KIV88154.1"/>
    </source>
</evidence>
<dbReference type="OrthoDB" id="412814at2759"/>
<dbReference type="InterPro" id="IPR005123">
    <property type="entry name" value="Oxoglu/Fe-dep_dioxygenase_dom"/>
</dbReference>
<feature type="domain" description="Fe2OG dioxygenase" evidence="8">
    <location>
        <begin position="92"/>
        <end position="217"/>
    </location>
</feature>
<dbReference type="Proteomes" id="UP000054302">
    <property type="component" value="Unassembled WGS sequence"/>
</dbReference>
<dbReference type="STRING" id="212818.A0A0D1Z2K5"/>
<dbReference type="GO" id="GO:0005634">
    <property type="term" value="C:nucleus"/>
    <property type="evidence" value="ECO:0007669"/>
    <property type="project" value="UniProtKB-SubCell"/>
</dbReference>
<organism evidence="9 10">
    <name type="scientific">Exophiala mesophila</name>
    <name type="common">Black yeast-like fungus</name>
    <dbReference type="NCBI Taxonomy" id="212818"/>
    <lineage>
        <taxon>Eukaryota</taxon>
        <taxon>Fungi</taxon>
        <taxon>Dikarya</taxon>
        <taxon>Ascomycota</taxon>
        <taxon>Pezizomycotina</taxon>
        <taxon>Eurotiomycetes</taxon>
        <taxon>Chaetothyriomycetidae</taxon>
        <taxon>Chaetothyriales</taxon>
        <taxon>Herpotrichiellaceae</taxon>
        <taxon>Exophiala</taxon>
    </lineage>
</organism>
<keyword evidence="5" id="KW-0560">Oxidoreductase</keyword>
<evidence type="ECO:0000256" key="5">
    <source>
        <dbReference type="ARBA" id="ARBA00023002"/>
    </source>
</evidence>
<evidence type="ECO:0000256" key="2">
    <source>
        <dbReference type="ARBA" id="ARBA00007879"/>
    </source>
</evidence>
<evidence type="ECO:0000313" key="10">
    <source>
        <dbReference type="Proteomes" id="UP000054302"/>
    </source>
</evidence>
<keyword evidence="10" id="KW-1185">Reference proteome</keyword>
<dbReference type="GO" id="GO:0051213">
    <property type="term" value="F:dioxygenase activity"/>
    <property type="evidence" value="ECO:0007669"/>
    <property type="project" value="UniProtKB-KW"/>
</dbReference>